<dbReference type="Pfam" id="PF06203">
    <property type="entry name" value="CCT"/>
    <property type="match status" value="1"/>
</dbReference>
<dbReference type="GO" id="GO:0048511">
    <property type="term" value="P:rhythmic process"/>
    <property type="evidence" value="ECO:0007669"/>
    <property type="project" value="UniProtKB-KW"/>
</dbReference>
<name>A0A7N0V244_KALFE</name>
<comment type="subcellular location">
    <subcellularLocation>
        <location evidence="1 9">Nucleus</location>
    </subcellularLocation>
</comment>
<keyword evidence="5" id="KW-0090">Biological rhythms</keyword>
<evidence type="ECO:0000256" key="3">
    <source>
        <dbReference type="ARBA" id="ARBA00023012"/>
    </source>
</evidence>
<dbReference type="GO" id="GO:0005634">
    <property type="term" value="C:nucleus"/>
    <property type="evidence" value="ECO:0007669"/>
    <property type="project" value="UniProtKB-SubCell"/>
</dbReference>
<keyword evidence="14" id="KW-1185">Reference proteome</keyword>
<evidence type="ECO:0000313" key="13">
    <source>
        <dbReference type="EnsemblPlants" id="Kaladp0095s0551.1.v1.1"/>
    </source>
</evidence>
<feature type="region of interest" description="Disordered" evidence="10">
    <location>
        <begin position="1"/>
        <end position="28"/>
    </location>
</feature>
<evidence type="ECO:0000259" key="11">
    <source>
        <dbReference type="PROSITE" id="PS50110"/>
    </source>
</evidence>
<evidence type="ECO:0000256" key="7">
    <source>
        <dbReference type="ARBA" id="ARBA00023242"/>
    </source>
</evidence>
<keyword evidence="6" id="KW-0804">Transcription</keyword>
<comment type="similarity">
    <text evidence="2">Belongs to the ARR-like family.</text>
</comment>
<keyword evidence="4" id="KW-0805">Transcription regulation</keyword>
<evidence type="ECO:0000256" key="9">
    <source>
        <dbReference type="PROSITE-ProRule" id="PRU00357"/>
    </source>
</evidence>
<dbReference type="AlphaFoldDB" id="A0A7N0V244"/>
<evidence type="ECO:0000256" key="8">
    <source>
        <dbReference type="PROSITE-ProRule" id="PRU00169"/>
    </source>
</evidence>
<organism evidence="13 14">
    <name type="scientific">Kalanchoe fedtschenkoi</name>
    <name type="common">Lavender scallops</name>
    <name type="synonym">South American air plant</name>
    <dbReference type="NCBI Taxonomy" id="63787"/>
    <lineage>
        <taxon>Eukaryota</taxon>
        <taxon>Viridiplantae</taxon>
        <taxon>Streptophyta</taxon>
        <taxon>Embryophyta</taxon>
        <taxon>Tracheophyta</taxon>
        <taxon>Spermatophyta</taxon>
        <taxon>Magnoliopsida</taxon>
        <taxon>eudicotyledons</taxon>
        <taxon>Gunneridae</taxon>
        <taxon>Pentapetalae</taxon>
        <taxon>Saxifragales</taxon>
        <taxon>Crassulaceae</taxon>
        <taxon>Kalanchoe</taxon>
    </lineage>
</organism>
<dbReference type="SUPFAM" id="SSF52172">
    <property type="entry name" value="CheY-like"/>
    <property type="match status" value="1"/>
</dbReference>
<dbReference type="PROSITE" id="PS50110">
    <property type="entry name" value="RESPONSE_REGULATORY"/>
    <property type="match status" value="1"/>
</dbReference>
<reference evidence="13" key="1">
    <citation type="submission" date="2021-01" db="UniProtKB">
        <authorList>
            <consortium name="EnsemblPlants"/>
        </authorList>
    </citation>
    <scope>IDENTIFICATION</scope>
</reference>
<feature type="domain" description="CCT" evidence="12">
    <location>
        <begin position="449"/>
        <end position="491"/>
    </location>
</feature>
<dbReference type="Gramene" id="Kaladp0095s0551.1.v1.1">
    <property type="protein sequence ID" value="Kaladp0095s0551.1.v1.1"/>
    <property type="gene ID" value="Kaladp0095s0551.v1.1"/>
</dbReference>
<keyword evidence="7 9" id="KW-0539">Nucleus</keyword>
<dbReference type="PANTHER" id="PTHR43874">
    <property type="entry name" value="TWO-COMPONENT RESPONSE REGULATOR"/>
    <property type="match status" value="1"/>
</dbReference>
<feature type="compositionally biased region" description="Gly residues" evidence="10">
    <location>
        <begin position="14"/>
        <end position="27"/>
    </location>
</feature>
<evidence type="ECO:0000313" key="14">
    <source>
        <dbReference type="Proteomes" id="UP000594263"/>
    </source>
</evidence>
<dbReference type="EnsemblPlants" id="Kaladp0095s0551.1.v1.1">
    <property type="protein sequence ID" value="Kaladp0095s0551.1.v1.1"/>
    <property type="gene ID" value="Kaladp0095s0551.v1.1"/>
</dbReference>
<dbReference type="Gene3D" id="3.40.50.2300">
    <property type="match status" value="1"/>
</dbReference>
<evidence type="ECO:0000256" key="1">
    <source>
        <dbReference type="ARBA" id="ARBA00004123"/>
    </source>
</evidence>
<evidence type="ECO:0008006" key="15">
    <source>
        <dbReference type="Google" id="ProtNLM"/>
    </source>
</evidence>
<evidence type="ECO:0000256" key="5">
    <source>
        <dbReference type="ARBA" id="ARBA00023108"/>
    </source>
</evidence>
<feature type="compositionally biased region" description="Low complexity" evidence="10">
    <location>
        <begin position="313"/>
        <end position="322"/>
    </location>
</feature>
<accession>A0A7N0V244</accession>
<dbReference type="InterPro" id="IPR045279">
    <property type="entry name" value="ARR-like"/>
</dbReference>
<feature type="compositionally biased region" description="Acidic residues" evidence="10">
    <location>
        <begin position="509"/>
        <end position="522"/>
    </location>
</feature>
<dbReference type="Pfam" id="PF00072">
    <property type="entry name" value="Response_reg"/>
    <property type="match status" value="1"/>
</dbReference>
<dbReference type="GO" id="GO:0000160">
    <property type="term" value="P:phosphorelay signal transduction system"/>
    <property type="evidence" value="ECO:0007669"/>
    <property type="project" value="UniProtKB-KW"/>
</dbReference>
<proteinExistence type="inferred from homology"/>
<evidence type="ECO:0000256" key="4">
    <source>
        <dbReference type="ARBA" id="ARBA00023015"/>
    </source>
</evidence>
<sequence length="538" mass="59456">MESEMKVNKAGSSRYGGGGAEGSGGPDGSLIDRSKVRILLCEKDPESYQKVIHLLCKCSYQVTSVRSARQVIDALNAEGPDIDIVLMEADLPMAKGMKLLKHITRDESLQRIPVIMMSAVDEVSIVFKSLRLGAADFLVKPLRTNELLNLWTHMWRRRRLLGLVEKSILSSDAELIGSDLSNEDTNSATLLSEGRDDKISNNAEATHQECENPIDAYNTTATGGSASVAFTCNTSITVQNSGGVTDMQSADIYSFQGQGTNHNQTGPSFSCPKKSKLKIGNSSAFLTYVRSISKEDTLAKEKNSVRDGSLANDSSDSFPDSSSMERSYTPPVVSEPLQRQYTAEDEPLERPSCPANEPQGDMSRFNLHSAYQYFPTEMTNHMAMPYYPQFNQPFAQYPSYMPPVMVPFPAHYPTSICLQTGQMPNASPLPGAVTSHNAMASIPTNISKREAALIKFRRKRNERSFDKKIRYVNRKNLAERRPRVKGQFVSKLAGTSAMDTDGFSTPNYDQEDDDEEDDEESEPASQDSLAQNNHSDQC</sequence>
<comment type="caution">
    <text evidence="8">Lacks conserved residue(s) required for the propagation of feature annotation.</text>
</comment>
<evidence type="ECO:0000256" key="2">
    <source>
        <dbReference type="ARBA" id="ARBA00010330"/>
    </source>
</evidence>
<dbReference type="SMART" id="SM00448">
    <property type="entry name" value="REC"/>
    <property type="match status" value="1"/>
</dbReference>
<dbReference type="GO" id="GO:0009736">
    <property type="term" value="P:cytokinin-activated signaling pathway"/>
    <property type="evidence" value="ECO:0007669"/>
    <property type="project" value="InterPro"/>
</dbReference>
<feature type="compositionally biased region" description="Polar residues" evidence="10">
    <location>
        <begin position="523"/>
        <end position="538"/>
    </location>
</feature>
<dbReference type="PROSITE" id="PS51017">
    <property type="entry name" value="CCT"/>
    <property type="match status" value="1"/>
</dbReference>
<evidence type="ECO:0000256" key="6">
    <source>
        <dbReference type="ARBA" id="ARBA00023163"/>
    </source>
</evidence>
<feature type="region of interest" description="Disordered" evidence="10">
    <location>
        <begin position="297"/>
        <end position="361"/>
    </location>
</feature>
<evidence type="ECO:0000259" key="12">
    <source>
        <dbReference type="PROSITE" id="PS51017"/>
    </source>
</evidence>
<keyword evidence="3" id="KW-0902">Two-component regulatory system</keyword>
<evidence type="ECO:0000256" key="10">
    <source>
        <dbReference type="SAM" id="MobiDB-lite"/>
    </source>
</evidence>
<dbReference type="InterPro" id="IPR001789">
    <property type="entry name" value="Sig_transdc_resp-reg_receiver"/>
</dbReference>
<protein>
    <recommendedName>
        <fullName evidence="15">Two-component response regulator-like APRR1</fullName>
    </recommendedName>
</protein>
<dbReference type="InterPro" id="IPR011006">
    <property type="entry name" value="CheY-like_superfamily"/>
</dbReference>
<dbReference type="Proteomes" id="UP000594263">
    <property type="component" value="Unplaced"/>
</dbReference>
<dbReference type="PANTHER" id="PTHR43874:SF1">
    <property type="entry name" value="TWO-COMPONENT RESPONSE REGULATOR-LIKE APRR1"/>
    <property type="match status" value="1"/>
</dbReference>
<feature type="region of interest" description="Disordered" evidence="10">
    <location>
        <begin position="488"/>
        <end position="538"/>
    </location>
</feature>
<dbReference type="InterPro" id="IPR010402">
    <property type="entry name" value="CCT_domain"/>
</dbReference>
<feature type="domain" description="Response regulatory" evidence="11">
    <location>
        <begin position="37"/>
        <end position="155"/>
    </location>
</feature>